<dbReference type="InterPro" id="IPR044304">
    <property type="entry name" value="NUBPL-like"/>
</dbReference>
<proteinExistence type="predicted"/>
<dbReference type="AlphaFoldDB" id="A0A833DU98"/>
<keyword evidence="1" id="KW-0547">Nucleotide-binding</keyword>
<dbReference type="GO" id="GO:0016226">
    <property type="term" value="P:iron-sulfur cluster assembly"/>
    <property type="evidence" value="ECO:0007669"/>
    <property type="project" value="InterPro"/>
</dbReference>
<evidence type="ECO:0000256" key="1">
    <source>
        <dbReference type="ARBA" id="ARBA00022741"/>
    </source>
</evidence>
<dbReference type="EMBL" id="DQTV01000047">
    <property type="protein sequence ID" value="HIP56974.1"/>
    <property type="molecule type" value="Genomic_DNA"/>
</dbReference>
<dbReference type="Pfam" id="PF10609">
    <property type="entry name" value="ParA"/>
    <property type="match status" value="1"/>
</dbReference>
<sequence>MSLFIDPRLYAIKRRLAVFRLIVPIVSPKGGVGKSVIAAALSLSLALKGVRVGLLDLDITNPCSHLLLGIDVETTKPIEDRGIRPVKLGSTELEFMSIAFYSGNKTLPLRGTDIDNAIKEVLSITQWSASLLIIDTPPGFSDEVLDIISLAPNPRPIIVTTPSVLSIETVKRSLEVLSNEGVKPLGLIVNLSHSVDLCLQISQVLSLELLACIPWLTNLEKAVGKPLALKDLLEPYMTKAIETILRIVER</sequence>
<reference evidence="3" key="1">
    <citation type="journal article" date="2020" name="ISME J.">
        <title>Gammaproteobacteria mediating utilization of methyl-, sulfur- and petroleum organic compounds in deep ocean hydrothermal plumes.</title>
        <authorList>
            <person name="Zhou Z."/>
            <person name="Liu Y."/>
            <person name="Pan J."/>
            <person name="Cron B.R."/>
            <person name="Toner B.M."/>
            <person name="Anantharaman K."/>
            <person name="Breier J.A."/>
            <person name="Dick G.J."/>
            <person name="Li M."/>
        </authorList>
    </citation>
    <scope>NUCLEOTIDE SEQUENCE</scope>
    <source>
        <strain evidence="3">SZUA-1435</strain>
    </source>
</reference>
<name>A0A833DU98_9CREN</name>
<protein>
    <submittedName>
        <fullName evidence="3">ATP-binding protein</fullName>
    </submittedName>
</protein>
<evidence type="ECO:0000313" key="4">
    <source>
        <dbReference type="Proteomes" id="UP000605805"/>
    </source>
</evidence>
<dbReference type="Proteomes" id="UP000605805">
    <property type="component" value="Unassembled WGS sequence"/>
</dbReference>
<dbReference type="GO" id="GO:0051539">
    <property type="term" value="F:4 iron, 4 sulfur cluster binding"/>
    <property type="evidence" value="ECO:0007669"/>
    <property type="project" value="TreeGrafter"/>
</dbReference>
<comment type="caution">
    <text evidence="3">The sequence shown here is derived from an EMBL/GenBank/DDBJ whole genome shotgun (WGS) entry which is preliminary data.</text>
</comment>
<gene>
    <name evidence="3" type="ORF">EYH02_02750</name>
</gene>
<accession>A0A833DU98</accession>
<evidence type="ECO:0000313" key="3">
    <source>
        <dbReference type="EMBL" id="HIP56974.1"/>
    </source>
</evidence>
<dbReference type="GO" id="GO:0005524">
    <property type="term" value="F:ATP binding"/>
    <property type="evidence" value="ECO:0007669"/>
    <property type="project" value="UniProtKB-KW"/>
</dbReference>
<evidence type="ECO:0000256" key="2">
    <source>
        <dbReference type="ARBA" id="ARBA00022840"/>
    </source>
</evidence>
<dbReference type="InterPro" id="IPR027417">
    <property type="entry name" value="P-loop_NTPase"/>
</dbReference>
<dbReference type="SUPFAM" id="SSF52540">
    <property type="entry name" value="P-loop containing nucleoside triphosphate hydrolases"/>
    <property type="match status" value="1"/>
</dbReference>
<dbReference type="PANTHER" id="PTHR42961">
    <property type="entry name" value="IRON-SULFUR PROTEIN NUBPL"/>
    <property type="match status" value="1"/>
</dbReference>
<dbReference type="InterPro" id="IPR033756">
    <property type="entry name" value="YlxH/NBP35"/>
</dbReference>
<keyword evidence="2 3" id="KW-0067">ATP-binding</keyword>
<organism evidence="3 4">
    <name type="scientific">Ignisphaera aggregans</name>
    <dbReference type="NCBI Taxonomy" id="334771"/>
    <lineage>
        <taxon>Archaea</taxon>
        <taxon>Thermoproteota</taxon>
        <taxon>Thermoprotei</taxon>
        <taxon>Desulfurococcales</taxon>
        <taxon>Desulfurococcaceae</taxon>
        <taxon>Ignisphaera</taxon>
    </lineage>
</organism>
<dbReference type="PANTHER" id="PTHR42961:SF2">
    <property type="entry name" value="IRON-SULFUR PROTEIN NUBPL"/>
    <property type="match status" value="1"/>
</dbReference>
<dbReference type="Gene3D" id="3.40.50.300">
    <property type="entry name" value="P-loop containing nucleotide triphosphate hydrolases"/>
    <property type="match status" value="1"/>
</dbReference>